<dbReference type="InterPro" id="IPR014059">
    <property type="entry name" value="TraI/TrwC_relax"/>
</dbReference>
<dbReference type="InterPro" id="IPR027417">
    <property type="entry name" value="P-loop_NTPase"/>
</dbReference>
<feature type="domain" description="TrwC relaxase" evidence="2">
    <location>
        <begin position="25"/>
        <end position="303"/>
    </location>
</feature>
<comment type="caution">
    <text evidence="3">The sequence shown here is derived from an EMBL/GenBank/DDBJ whole genome shotgun (WGS) entry which is preliminary data.</text>
</comment>
<feature type="region of interest" description="Disordered" evidence="1">
    <location>
        <begin position="1084"/>
        <end position="1105"/>
    </location>
</feature>
<evidence type="ECO:0000259" key="2">
    <source>
        <dbReference type="Pfam" id="PF08751"/>
    </source>
</evidence>
<dbReference type="Gene3D" id="3.40.50.300">
    <property type="entry name" value="P-loop containing nucleotide triphosphate hydrolases"/>
    <property type="match status" value="3"/>
</dbReference>
<accession>A0ABW0PGC7</accession>
<evidence type="ECO:0000256" key="1">
    <source>
        <dbReference type="SAM" id="MobiDB-lite"/>
    </source>
</evidence>
<reference evidence="4" key="1">
    <citation type="journal article" date="2019" name="Int. J. Syst. Evol. Microbiol.">
        <title>The Global Catalogue of Microorganisms (GCM) 10K type strain sequencing project: providing services to taxonomists for standard genome sequencing and annotation.</title>
        <authorList>
            <consortium name="The Broad Institute Genomics Platform"/>
            <consortium name="The Broad Institute Genome Sequencing Center for Infectious Disease"/>
            <person name="Wu L."/>
            <person name="Ma J."/>
        </authorList>
    </citation>
    <scope>NUCLEOTIDE SEQUENCE [LARGE SCALE GENOMIC DNA]</scope>
    <source>
        <strain evidence="4">CCUG 38813</strain>
    </source>
</reference>
<gene>
    <name evidence="3" type="primary">mobF</name>
    <name evidence="3" type="ORF">ACFPOU_05645</name>
</gene>
<dbReference type="Gene3D" id="2.30.30.940">
    <property type="match status" value="1"/>
</dbReference>
<evidence type="ECO:0000313" key="4">
    <source>
        <dbReference type="Proteomes" id="UP001596031"/>
    </source>
</evidence>
<dbReference type="NCBIfam" id="NF041492">
    <property type="entry name" value="MobF"/>
    <property type="match status" value="1"/>
</dbReference>
<dbReference type="SUPFAM" id="SSF52540">
    <property type="entry name" value="P-loop containing nucleoside triphosphate hydrolases"/>
    <property type="match status" value="2"/>
</dbReference>
<dbReference type="Pfam" id="PF08751">
    <property type="entry name" value="TrwC"/>
    <property type="match status" value="1"/>
</dbReference>
<name>A0ABW0PGC7_9BURK</name>
<evidence type="ECO:0000313" key="3">
    <source>
        <dbReference type="EMBL" id="MFC5510602.1"/>
    </source>
</evidence>
<dbReference type="NCBIfam" id="TIGR02686">
    <property type="entry name" value="relax_trwC"/>
    <property type="match status" value="1"/>
</dbReference>
<dbReference type="RefSeq" id="WP_379718061.1">
    <property type="nucleotide sequence ID" value="NZ_JBHSMS010000022.1"/>
</dbReference>
<sequence length="1105" mass="122648">MIGLHKLTSSVHAARYHDNALKEDGPAHDRADNYYVNEQATLTWHGKGAEILGIAGEEVTKEQFVKFLDGEVTNPATGEVQDLSANSKGDGRRLGYDFTISAPKSVSIVGLVGGDERVVQAHIEANRTAMNWLQEHGAQARIKDENGKNLAKATGNLLYATVQHETSRANDPQLHNHNVVVAITYDEDAQKWRSLTNDELFQIRTQADTIYKAELARNLREAGYEIVYRDNGVDFDIRGVEGAQLEAFSQRSQQMREALLARGIDPDGASHQARQTAVLDTRARKTDHDRDYLREIWSEKAREVGLDLSGIVENAKRAGPQMVPEETLAREGVTRAMKHLSEREQAFAVSQLESESVFFSGGAGIQAVKQAIDDRKEDRSLVDRAGPGTSRLTTSTAIANELTLQDSIRKGKGKGVAVVQTKEEFDQLLVRFEARKTAEVGTSFKLSVEQVNAARNVLMHPDKFQGIQGDAGTGKTAALEFVQEVARERGWETRGIATSTTGARELEKATGIQSQTVAAFLTERDERIRMLQAELRQLEVNFAHTPGTIPQVKRVAKRDLDLEAGGFTPGRYVFDSKSGEVLKSRTGTWHPLNTLGVKLQDAGQARLAGADAPQSTERFADRFRARATRAVGTVQETLGRSLASYEAVDRGEARAARAEHREQNVQERGQLRSYLAKTAQIENLLATGNAEGKRFLLVMDESSMTGAKDSARISEIARDMGARVVLQGDTKQHGSVSAGRAFLQTQEGGINLSKIEETRRFDNATEQQKKAIAEMKQGRFAAALQSLDTTINNDLYGTAAARYIENRQQLLSEGITEPKIGVVTVTNHDRKETNQAVRGALRKEGVITGPEHRKEHLDDPKLTEQQYQHVASLANESVDRLTALRDYRSLGIAREEMLTVVDYDLNNNRLVLRRENGKTVELDPSKHTRFSFARMEERHYAVGDAIEARANIGRLKDPTRVANGTRGVITEIDGQGARVLWQDGRETQMSNQQLRYVDHAYAHTSHKEQGVTTHREIFLVSEKGAHWLNREASYVAASRAKQNTEIVTTEEAYDKMLENAGKPPQKTTAIDIGHNLSLDRVQVHERTQEPARERHRDRSGPELGL</sequence>
<dbReference type="InterPro" id="IPR014862">
    <property type="entry name" value="TrwC"/>
</dbReference>
<dbReference type="Proteomes" id="UP001596031">
    <property type="component" value="Unassembled WGS sequence"/>
</dbReference>
<keyword evidence="4" id="KW-1185">Reference proteome</keyword>
<protein>
    <submittedName>
        <fullName evidence="3">MobF family relaxase</fullName>
    </submittedName>
</protein>
<organism evidence="3 4">
    <name type="scientific">Massilia jejuensis</name>
    <dbReference type="NCBI Taxonomy" id="648894"/>
    <lineage>
        <taxon>Bacteria</taxon>
        <taxon>Pseudomonadati</taxon>
        <taxon>Pseudomonadota</taxon>
        <taxon>Betaproteobacteria</taxon>
        <taxon>Burkholderiales</taxon>
        <taxon>Oxalobacteraceae</taxon>
        <taxon>Telluria group</taxon>
        <taxon>Massilia</taxon>
    </lineage>
</organism>
<dbReference type="SUPFAM" id="SSF55464">
    <property type="entry name" value="Origin of replication-binding domain, RBD-like"/>
    <property type="match status" value="1"/>
</dbReference>
<dbReference type="EMBL" id="JBHSMS010000022">
    <property type="protein sequence ID" value="MFC5510602.1"/>
    <property type="molecule type" value="Genomic_DNA"/>
</dbReference>
<proteinExistence type="predicted"/>
<dbReference type="Pfam" id="PF13604">
    <property type="entry name" value="AAA_30"/>
    <property type="match status" value="2"/>
</dbReference>